<evidence type="ECO:0000259" key="1">
    <source>
        <dbReference type="Pfam" id="PF15646"/>
    </source>
</evidence>
<organism evidence="2 3">
    <name type="scientific">Streptomyces bathyalis</name>
    <dbReference type="NCBI Taxonomy" id="2710756"/>
    <lineage>
        <taxon>Bacteria</taxon>
        <taxon>Bacillati</taxon>
        <taxon>Actinomycetota</taxon>
        <taxon>Actinomycetes</taxon>
        <taxon>Kitasatosporales</taxon>
        <taxon>Streptomycetaceae</taxon>
        <taxon>Streptomyces</taxon>
    </lineage>
</organism>
<dbReference type="AlphaFoldDB" id="A0A7T1WVX1"/>
<dbReference type="EMBL" id="CP048882">
    <property type="protein sequence ID" value="QPP11109.1"/>
    <property type="molecule type" value="Genomic_DNA"/>
</dbReference>
<sequence>MRVSGSPEYGVHIPRGISASNRLMVDGMRDRDGMAVEAKYVKNEGRDCYRTVDELRRAHHGESRRDFMFEKDREELVKYQAAVQHPGNSEMRGVETVTNYRDAVPYWRVMMAAYGIKGYSRYVP</sequence>
<feature type="domain" description="Tox-REase-2" evidence="1">
    <location>
        <begin position="2"/>
        <end position="116"/>
    </location>
</feature>
<name>A0A7T1WVX1_9ACTN</name>
<dbReference type="Pfam" id="PF15646">
    <property type="entry name" value="Tox-REase-2"/>
    <property type="match status" value="1"/>
</dbReference>
<dbReference type="KEGG" id="sbat:G4Z16_29555"/>
<evidence type="ECO:0000313" key="3">
    <source>
        <dbReference type="Proteomes" id="UP000595046"/>
    </source>
</evidence>
<evidence type="ECO:0000313" key="2">
    <source>
        <dbReference type="EMBL" id="QPP11109.1"/>
    </source>
</evidence>
<dbReference type="Proteomes" id="UP000595046">
    <property type="component" value="Chromosome"/>
</dbReference>
<dbReference type="InterPro" id="IPR028906">
    <property type="entry name" value="Tox-REase-2_dom"/>
</dbReference>
<proteinExistence type="predicted"/>
<keyword evidence="3" id="KW-1185">Reference proteome</keyword>
<protein>
    <recommendedName>
        <fullName evidence="1">Tox-REase-2 domain-containing protein</fullName>
    </recommendedName>
</protein>
<gene>
    <name evidence="2" type="ORF">G4Z16_29555</name>
</gene>
<accession>A0A7T1WVX1</accession>
<reference evidence="3" key="1">
    <citation type="submission" date="2020-02" db="EMBL/GenBank/DDBJ databases">
        <title>Streptomyces sp. ASO4wet.</title>
        <authorList>
            <person name="Risdian C."/>
            <person name="Landwehr W."/>
            <person name="Schupp P."/>
            <person name="Wink J."/>
        </authorList>
    </citation>
    <scope>NUCLEOTIDE SEQUENCE [LARGE SCALE GENOMIC DNA]</scope>
    <source>
        <strain evidence="3">ASO4wet</strain>
    </source>
</reference>